<protein>
    <submittedName>
        <fullName evidence="2">Lipase</fullName>
    </submittedName>
</protein>
<dbReference type="Proteomes" id="UP000321513">
    <property type="component" value="Unassembled WGS sequence"/>
</dbReference>
<dbReference type="InterPro" id="IPR051532">
    <property type="entry name" value="Ester_Hydrolysis_Enzymes"/>
</dbReference>
<dbReference type="SUPFAM" id="SSF52266">
    <property type="entry name" value="SGNH hydrolase"/>
    <property type="match status" value="1"/>
</dbReference>
<dbReference type="InterPro" id="IPR013830">
    <property type="entry name" value="SGNH_hydro"/>
</dbReference>
<dbReference type="GO" id="GO:0016788">
    <property type="term" value="F:hydrolase activity, acting on ester bonds"/>
    <property type="evidence" value="ECO:0007669"/>
    <property type="project" value="UniProtKB-ARBA"/>
</dbReference>
<dbReference type="PANTHER" id="PTHR30383">
    <property type="entry name" value="THIOESTERASE 1/PROTEASE 1/LYSOPHOSPHOLIPASE L1"/>
    <property type="match status" value="1"/>
</dbReference>
<dbReference type="Gene3D" id="3.40.50.1110">
    <property type="entry name" value="SGNH hydrolase"/>
    <property type="match status" value="1"/>
</dbReference>
<evidence type="ECO:0000313" key="2">
    <source>
        <dbReference type="EMBL" id="GEO09353.1"/>
    </source>
</evidence>
<accession>A0A512BBL2</accession>
<dbReference type="Pfam" id="PF13472">
    <property type="entry name" value="Lipase_GDSL_2"/>
    <property type="match status" value="1"/>
</dbReference>
<keyword evidence="3" id="KW-1185">Reference proteome</keyword>
<evidence type="ECO:0000313" key="3">
    <source>
        <dbReference type="Proteomes" id="UP000321513"/>
    </source>
</evidence>
<gene>
    <name evidence="2" type="ORF">SAE01_18490</name>
</gene>
<proteinExistence type="predicted"/>
<evidence type="ECO:0000259" key="1">
    <source>
        <dbReference type="Pfam" id="PF13472"/>
    </source>
</evidence>
<name>A0A512BBL2_9BACT</name>
<dbReference type="AlphaFoldDB" id="A0A512BBL2"/>
<sequence length="208" mass="23331">MNYRKRRKKIVFFGDSITEQGARPGGYIKQLQYLLHDAAVEEDYELVGAGVGGDKIYDLYLRLEEDVLAKGADIIVIFIGVNDVGHKFSILTGTDIKRFEAFYIAIIEKLLSAKIKVVLCTPLLIGENPAFNRPEDKELDLYSDLIRSLATQYDLALVDLRKAATSYNIAHNIENVDAGILTFDKVHLNPKGNALVAAEMWEVLKEIK</sequence>
<dbReference type="InterPro" id="IPR036514">
    <property type="entry name" value="SGNH_hydro_sf"/>
</dbReference>
<dbReference type="EMBL" id="BJYT01000006">
    <property type="protein sequence ID" value="GEO09353.1"/>
    <property type="molecule type" value="Genomic_DNA"/>
</dbReference>
<feature type="domain" description="SGNH hydrolase-type esterase" evidence="1">
    <location>
        <begin position="12"/>
        <end position="195"/>
    </location>
</feature>
<reference evidence="2 3" key="1">
    <citation type="submission" date="2019-07" db="EMBL/GenBank/DDBJ databases">
        <title>Whole genome shotgun sequence of Segetibacter aerophilus NBRC 106135.</title>
        <authorList>
            <person name="Hosoyama A."/>
            <person name="Uohara A."/>
            <person name="Ohji S."/>
            <person name="Ichikawa N."/>
        </authorList>
    </citation>
    <scope>NUCLEOTIDE SEQUENCE [LARGE SCALE GENOMIC DNA]</scope>
    <source>
        <strain evidence="2 3">NBRC 106135</strain>
    </source>
</reference>
<comment type="caution">
    <text evidence="2">The sequence shown here is derived from an EMBL/GenBank/DDBJ whole genome shotgun (WGS) entry which is preliminary data.</text>
</comment>
<organism evidence="2 3">
    <name type="scientific">Segetibacter aerophilus</name>
    <dbReference type="NCBI Taxonomy" id="670293"/>
    <lineage>
        <taxon>Bacteria</taxon>
        <taxon>Pseudomonadati</taxon>
        <taxon>Bacteroidota</taxon>
        <taxon>Chitinophagia</taxon>
        <taxon>Chitinophagales</taxon>
        <taxon>Chitinophagaceae</taxon>
        <taxon>Segetibacter</taxon>
    </lineage>
</organism>